<dbReference type="PATRIC" id="fig|1560234.3.peg.2306"/>
<organism evidence="1 2">
    <name type="scientific">Halodesulfovibrio spirochaetisodalis</name>
    <dbReference type="NCBI Taxonomy" id="1560234"/>
    <lineage>
        <taxon>Bacteria</taxon>
        <taxon>Pseudomonadati</taxon>
        <taxon>Thermodesulfobacteriota</taxon>
        <taxon>Desulfovibrionia</taxon>
        <taxon>Desulfovibrionales</taxon>
        <taxon>Desulfovibrionaceae</taxon>
        <taxon>Halodesulfovibrio</taxon>
    </lineage>
</organism>
<keyword evidence="2" id="KW-1185">Reference proteome</keyword>
<name>A0A1B7X989_9BACT</name>
<accession>A0A1B7X989</accession>
<dbReference type="STRING" id="1560234.SP90_15115"/>
<proteinExistence type="predicted"/>
<dbReference type="RefSeq" id="WP_066858198.1">
    <property type="nucleotide sequence ID" value="NZ_JXMS01000034.1"/>
</dbReference>
<evidence type="ECO:0000313" key="2">
    <source>
        <dbReference type="Proteomes" id="UP000091979"/>
    </source>
</evidence>
<protein>
    <submittedName>
        <fullName evidence="1">Uncharacterized protein</fullName>
    </submittedName>
</protein>
<dbReference type="EMBL" id="JXMS01000034">
    <property type="protein sequence ID" value="OBQ45945.1"/>
    <property type="molecule type" value="Genomic_DNA"/>
</dbReference>
<dbReference type="OrthoDB" id="5472015at2"/>
<evidence type="ECO:0000313" key="1">
    <source>
        <dbReference type="EMBL" id="OBQ45945.1"/>
    </source>
</evidence>
<dbReference type="Gene3D" id="1.20.5.420">
    <property type="entry name" value="Immunoglobulin FC, subunit C"/>
    <property type="match status" value="1"/>
</dbReference>
<comment type="caution">
    <text evidence="1">The sequence shown here is derived from an EMBL/GenBank/DDBJ whole genome shotgun (WGS) entry which is preliminary data.</text>
</comment>
<dbReference type="Proteomes" id="UP000091979">
    <property type="component" value="Unassembled WGS sequence"/>
</dbReference>
<reference evidence="1 2" key="1">
    <citation type="submission" date="2015-01" db="EMBL/GenBank/DDBJ databases">
        <title>Desulfovibrio sp. JC271 draft genome sequence.</title>
        <authorList>
            <person name="Shivani Y."/>
            <person name="Subhash Y."/>
            <person name="Sasikala C."/>
            <person name="Ramana C.V."/>
        </authorList>
    </citation>
    <scope>NUCLEOTIDE SEQUENCE [LARGE SCALE GENOMIC DNA]</scope>
    <source>
        <strain evidence="1 2">JC271</strain>
    </source>
</reference>
<sequence length="72" mass="8164">MKDQWCDELLSDPSGHGLKVVTDKIASIRFEVKREMDKGLAPDEFEGAQRLLQALESADEIANGYWNNMHQS</sequence>
<dbReference type="AlphaFoldDB" id="A0A1B7X989"/>
<gene>
    <name evidence="1" type="ORF">SP90_15115</name>
</gene>